<gene>
    <name evidence="2" type="ORF">CRV04_06875</name>
</gene>
<dbReference type="Proteomes" id="UP000290657">
    <property type="component" value="Unassembled WGS sequence"/>
</dbReference>
<dbReference type="AlphaFoldDB" id="A0A4Q0XPK5"/>
<protein>
    <submittedName>
        <fullName evidence="2">Uncharacterized protein</fullName>
    </submittedName>
</protein>
<reference evidence="2 3" key="1">
    <citation type="submission" date="2017-10" db="EMBL/GenBank/DDBJ databases">
        <title>Genomics of the genus Arcobacter.</title>
        <authorList>
            <person name="Perez-Cataluna A."/>
            <person name="Figueras M.J."/>
        </authorList>
    </citation>
    <scope>NUCLEOTIDE SEQUENCE [LARGE SCALE GENOMIC DNA]</scope>
    <source>
        <strain evidence="2 3">CECT 8987</strain>
    </source>
</reference>
<sequence length="82" mass="9246">MSDMSFKQAKELVEKIELTELSLKKTVDDIDASSKSFNEALRQQRIIMDLIPRANFKMGLLKLLIAVQVGFIAGIFVGIYIL</sequence>
<keyword evidence="1" id="KW-1133">Transmembrane helix</keyword>
<evidence type="ECO:0000256" key="1">
    <source>
        <dbReference type="SAM" id="Phobius"/>
    </source>
</evidence>
<organism evidence="2 3">
    <name type="scientific">Candidatus Marinarcus aquaticus</name>
    <dbReference type="NCBI Taxonomy" id="2044504"/>
    <lineage>
        <taxon>Bacteria</taxon>
        <taxon>Pseudomonadati</taxon>
        <taxon>Campylobacterota</taxon>
        <taxon>Epsilonproteobacteria</taxon>
        <taxon>Campylobacterales</taxon>
        <taxon>Arcobacteraceae</taxon>
        <taxon>Candidatus Marinarcus</taxon>
    </lineage>
</organism>
<keyword evidence="1" id="KW-0812">Transmembrane</keyword>
<evidence type="ECO:0000313" key="2">
    <source>
        <dbReference type="EMBL" id="RXJ57528.1"/>
    </source>
</evidence>
<proteinExistence type="predicted"/>
<evidence type="ECO:0000313" key="3">
    <source>
        <dbReference type="Proteomes" id="UP000290657"/>
    </source>
</evidence>
<feature type="transmembrane region" description="Helical" evidence="1">
    <location>
        <begin position="60"/>
        <end position="81"/>
    </location>
</feature>
<name>A0A4Q0XPK5_9BACT</name>
<dbReference type="OrthoDB" id="5365716at2"/>
<comment type="caution">
    <text evidence="2">The sequence shown here is derived from an EMBL/GenBank/DDBJ whole genome shotgun (WGS) entry which is preliminary data.</text>
</comment>
<dbReference type="EMBL" id="PDKN01000004">
    <property type="protein sequence ID" value="RXJ57528.1"/>
    <property type="molecule type" value="Genomic_DNA"/>
</dbReference>
<keyword evidence="3" id="KW-1185">Reference proteome</keyword>
<keyword evidence="1" id="KW-0472">Membrane</keyword>
<accession>A0A4Q0XPK5</accession>